<gene>
    <name evidence="2" type="ORF">MSHOH_3090</name>
</gene>
<feature type="transmembrane region" description="Helical" evidence="1">
    <location>
        <begin position="20"/>
        <end position="37"/>
    </location>
</feature>
<dbReference type="HOGENOM" id="CLU_2327281_0_0_2"/>
<dbReference type="AlphaFoldDB" id="A0A0E3SI36"/>
<keyword evidence="1" id="KW-0812">Transmembrane</keyword>
<sequence>MHAKGLVRKEKSKLKGLSKLLVLIGALNWGLVGLLNFDLVATLFGKKSIISKLVYIFVGLSGVYLITIYKEKYSYLKKHWRPGEKKYSGKQYSWSGIP</sequence>
<accession>A0A0E3SI36</accession>
<organism evidence="2 3">
    <name type="scientific">Methanosarcina horonobensis HB-1 = JCM 15518</name>
    <dbReference type="NCBI Taxonomy" id="1434110"/>
    <lineage>
        <taxon>Archaea</taxon>
        <taxon>Methanobacteriati</taxon>
        <taxon>Methanobacteriota</taxon>
        <taxon>Stenosarchaea group</taxon>
        <taxon>Methanomicrobia</taxon>
        <taxon>Methanosarcinales</taxon>
        <taxon>Methanosarcinaceae</taxon>
        <taxon>Methanosarcina</taxon>
    </lineage>
</organism>
<keyword evidence="3" id="KW-1185">Reference proteome</keyword>
<protein>
    <submittedName>
        <fullName evidence="2">DUF378 domain-containing protein</fullName>
    </submittedName>
</protein>
<dbReference type="STRING" id="1434110.MSHOH_3090"/>
<keyword evidence="1" id="KW-1133">Transmembrane helix</keyword>
<reference evidence="2 3" key="1">
    <citation type="submission" date="2014-07" db="EMBL/GenBank/DDBJ databases">
        <title>Methanogenic archaea and the global carbon cycle.</title>
        <authorList>
            <person name="Henriksen J.R."/>
            <person name="Luke J."/>
            <person name="Reinhart S."/>
            <person name="Benedict M.N."/>
            <person name="Youngblut N.D."/>
            <person name="Metcalf M.E."/>
            <person name="Whitaker R.J."/>
            <person name="Metcalf W.W."/>
        </authorList>
    </citation>
    <scope>NUCLEOTIDE SEQUENCE [LARGE SCALE GENOMIC DNA]</scope>
    <source>
        <strain evidence="2 3">HB-1</strain>
    </source>
</reference>
<keyword evidence="1" id="KW-0472">Membrane</keyword>
<dbReference type="RefSeq" id="WP_048141301.1">
    <property type="nucleotide sequence ID" value="NZ_BBCW01000016.1"/>
</dbReference>
<dbReference type="PANTHER" id="PTHR37304">
    <property type="entry name" value="MEMBRANE PROTEIN-RELATED"/>
    <property type="match status" value="1"/>
</dbReference>
<feature type="transmembrane region" description="Helical" evidence="1">
    <location>
        <begin position="49"/>
        <end position="69"/>
    </location>
</feature>
<dbReference type="InterPro" id="IPR007211">
    <property type="entry name" value="DUF378"/>
</dbReference>
<dbReference type="PANTHER" id="PTHR37304:SF1">
    <property type="entry name" value="MEMBRANE PROTEIN"/>
    <property type="match status" value="1"/>
</dbReference>
<proteinExistence type="predicted"/>
<evidence type="ECO:0000313" key="2">
    <source>
        <dbReference type="EMBL" id="AKB79573.1"/>
    </source>
</evidence>
<dbReference type="OrthoDB" id="135079at2157"/>
<dbReference type="GeneID" id="24832414"/>
<evidence type="ECO:0000256" key="1">
    <source>
        <dbReference type="SAM" id="Phobius"/>
    </source>
</evidence>
<dbReference type="KEGG" id="mhor:MSHOH_3090"/>
<dbReference type="Pfam" id="PF04070">
    <property type="entry name" value="DUF378"/>
    <property type="match status" value="1"/>
</dbReference>
<dbReference type="PATRIC" id="fig|1434110.4.peg.3983"/>
<dbReference type="EMBL" id="CP009516">
    <property type="protein sequence ID" value="AKB79573.1"/>
    <property type="molecule type" value="Genomic_DNA"/>
</dbReference>
<evidence type="ECO:0000313" key="3">
    <source>
        <dbReference type="Proteomes" id="UP000033101"/>
    </source>
</evidence>
<dbReference type="Proteomes" id="UP000033101">
    <property type="component" value="Chromosome"/>
</dbReference>
<name>A0A0E3SI36_9EURY</name>